<dbReference type="Gene3D" id="2.70.70.10">
    <property type="entry name" value="Glucose Permease (Domain IIA)"/>
    <property type="match status" value="1"/>
</dbReference>
<gene>
    <name evidence="2" type="ORF">A3A39_03750</name>
</gene>
<organism evidence="2 3">
    <name type="scientific">Candidatus Kaiserbacteria bacterium RIFCSPLOWO2_01_FULL_54_13</name>
    <dbReference type="NCBI Taxonomy" id="1798512"/>
    <lineage>
        <taxon>Bacteria</taxon>
        <taxon>Candidatus Kaiseribacteriota</taxon>
    </lineage>
</organism>
<protein>
    <recommendedName>
        <fullName evidence="1">M23ase beta-sheet core domain-containing protein</fullName>
    </recommendedName>
</protein>
<evidence type="ECO:0000313" key="3">
    <source>
        <dbReference type="Proteomes" id="UP000177372"/>
    </source>
</evidence>
<dbReference type="SUPFAM" id="SSF51261">
    <property type="entry name" value="Duplicated hybrid motif"/>
    <property type="match status" value="1"/>
</dbReference>
<proteinExistence type="predicted"/>
<feature type="domain" description="M23ase beta-sheet core" evidence="1">
    <location>
        <begin position="13"/>
        <end position="88"/>
    </location>
</feature>
<reference evidence="2 3" key="1">
    <citation type="journal article" date="2016" name="Nat. Commun.">
        <title>Thousands of microbial genomes shed light on interconnected biogeochemical processes in an aquifer system.</title>
        <authorList>
            <person name="Anantharaman K."/>
            <person name="Brown C.T."/>
            <person name="Hug L.A."/>
            <person name="Sharon I."/>
            <person name="Castelle C.J."/>
            <person name="Probst A.J."/>
            <person name="Thomas B.C."/>
            <person name="Singh A."/>
            <person name="Wilkins M.J."/>
            <person name="Karaoz U."/>
            <person name="Brodie E.L."/>
            <person name="Williams K.H."/>
            <person name="Hubbard S.S."/>
            <person name="Banfield J.F."/>
        </authorList>
    </citation>
    <scope>NUCLEOTIDE SEQUENCE [LARGE SCALE GENOMIC DNA]</scope>
</reference>
<evidence type="ECO:0000313" key="2">
    <source>
        <dbReference type="EMBL" id="OGG79899.1"/>
    </source>
</evidence>
<dbReference type="Proteomes" id="UP000177372">
    <property type="component" value="Unassembled WGS sequence"/>
</dbReference>
<evidence type="ECO:0000259" key="1">
    <source>
        <dbReference type="Pfam" id="PF01551"/>
    </source>
</evidence>
<dbReference type="InterPro" id="IPR011055">
    <property type="entry name" value="Dup_hybrid_motif"/>
</dbReference>
<comment type="caution">
    <text evidence="2">The sequence shown here is derived from an EMBL/GenBank/DDBJ whole genome shotgun (WGS) entry which is preliminary data.</text>
</comment>
<accession>A0A1F6F218</accession>
<dbReference type="EMBL" id="MFLZ01000016">
    <property type="protein sequence ID" value="OGG79899.1"/>
    <property type="molecule type" value="Genomic_DNA"/>
</dbReference>
<dbReference type="STRING" id="1798512.A3A39_03750"/>
<dbReference type="Pfam" id="PF01551">
    <property type="entry name" value="Peptidase_M23"/>
    <property type="match status" value="1"/>
</dbReference>
<name>A0A1F6F218_9BACT</name>
<dbReference type="InterPro" id="IPR016047">
    <property type="entry name" value="M23ase_b-sheet_dom"/>
</dbReference>
<dbReference type="CDD" id="cd12797">
    <property type="entry name" value="M23_peptidase"/>
    <property type="match status" value="1"/>
</dbReference>
<sequence length="157" mass="16981">MTLGFGGAVDGHLHTGVDYFCGYLSPVYSPYDGVVTFRDDATGALALVVGTTSPKLFLVEHMATTTVSLGSSVKAGDLMGLEGYKGETYYRGVRENSQAASHRHYGVYLLAEDAEIIPGEFYILSNGDWYTNGQGNYLRIREPDNGYDGACDPLDCL</sequence>
<dbReference type="AlphaFoldDB" id="A0A1F6F218"/>